<keyword evidence="2" id="KW-0812">Transmembrane</keyword>
<feature type="transmembrane region" description="Helical" evidence="2">
    <location>
        <begin position="207"/>
        <end position="229"/>
    </location>
</feature>
<evidence type="ECO:0000313" key="4">
    <source>
        <dbReference type="Proteomes" id="UP000291469"/>
    </source>
</evidence>
<dbReference type="EMBL" id="CP036402">
    <property type="protein sequence ID" value="QBI19169.1"/>
    <property type="molecule type" value="Genomic_DNA"/>
</dbReference>
<gene>
    <name evidence="3" type="ORF">ER308_06195</name>
</gene>
<name>A0A411YD74_9ACTN</name>
<organism evidence="3 4">
    <name type="scientific">Egibacter rhizosphaerae</name>
    <dbReference type="NCBI Taxonomy" id="1670831"/>
    <lineage>
        <taxon>Bacteria</taxon>
        <taxon>Bacillati</taxon>
        <taxon>Actinomycetota</taxon>
        <taxon>Nitriliruptoria</taxon>
        <taxon>Egibacterales</taxon>
        <taxon>Egibacteraceae</taxon>
        <taxon>Egibacter</taxon>
    </lineage>
</organism>
<feature type="transmembrane region" description="Helical" evidence="2">
    <location>
        <begin position="287"/>
        <end position="307"/>
    </location>
</feature>
<dbReference type="Proteomes" id="UP000291469">
    <property type="component" value="Chromosome"/>
</dbReference>
<feature type="region of interest" description="Disordered" evidence="1">
    <location>
        <begin position="1"/>
        <end position="25"/>
    </location>
</feature>
<feature type="transmembrane region" description="Helical" evidence="2">
    <location>
        <begin position="262"/>
        <end position="280"/>
    </location>
</feature>
<feature type="transmembrane region" description="Helical" evidence="2">
    <location>
        <begin position="161"/>
        <end position="187"/>
    </location>
</feature>
<feature type="transmembrane region" description="Helical" evidence="2">
    <location>
        <begin position="93"/>
        <end position="119"/>
    </location>
</feature>
<keyword evidence="2" id="KW-1133">Transmembrane helix</keyword>
<dbReference type="KEGG" id="erz:ER308_06195"/>
<keyword evidence="4" id="KW-1185">Reference proteome</keyword>
<evidence type="ECO:0000313" key="3">
    <source>
        <dbReference type="EMBL" id="QBI19169.1"/>
    </source>
</evidence>
<sequence length="347" mass="35281">MTSRPTDWTTRPHPPEEAREEPRVPPWSQRIPELVAGIGSLLLALAAIGGVIHSWDWLSQLQRGVLLLAVGVGLTVAGLWLDDRVRDPRARHTITLAWAGATALVIAAVDLMAGATGILMAGATGIVERGVVAVSGAAGAAHAGALLAWRRPRAMLQHVTLFVALVYGLGPLAATSTASVDFTTGWTLERLATTTLWPLVSLLTGDIPTAAVLPNALGLAAIGAAWAVVSARASGALRYTGVAIASFALAWGALLANGADNPVGSAIALAIVLGLLVGGIAREDALLVTLGSIGTTVAGLRVLAAIFAGVELVILLTGGLGLAMVAGALWALRRRRGVGSGPGRGEG</sequence>
<feature type="transmembrane region" description="Helical" evidence="2">
    <location>
        <begin position="34"/>
        <end position="55"/>
    </location>
</feature>
<feature type="transmembrane region" description="Helical" evidence="2">
    <location>
        <begin position="313"/>
        <end position="332"/>
    </location>
</feature>
<keyword evidence="2" id="KW-0472">Membrane</keyword>
<evidence type="ECO:0000256" key="2">
    <source>
        <dbReference type="SAM" id="Phobius"/>
    </source>
</evidence>
<protein>
    <submittedName>
        <fullName evidence="3">Uncharacterized protein</fullName>
    </submittedName>
</protein>
<feature type="transmembrane region" description="Helical" evidence="2">
    <location>
        <begin position="236"/>
        <end position="256"/>
    </location>
</feature>
<reference evidence="3 4" key="1">
    <citation type="submission" date="2019-01" db="EMBL/GenBank/DDBJ databases">
        <title>Egibacter rhizosphaerae EGI 80759T.</title>
        <authorList>
            <person name="Chen D.-D."/>
            <person name="Tian Y."/>
            <person name="Jiao J.-Y."/>
            <person name="Zhang X.-T."/>
            <person name="Zhang Y.-G."/>
            <person name="Zhang Y."/>
            <person name="Xiao M."/>
            <person name="Shu W.-S."/>
            <person name="Li W.-J."/>
        </authorList>
    </citation>
    <scope>NUCLEOTIDE SEQUENCE [LARGE SCALE GENOMIC DNA]</scope>
    <source>
        <strain evidence="3 4">EGI 80759</strain>
    </source>
</reference>
<proteinExistence type="predicted"/>
<feature type="transmembrane region" description="Helical" evidence="2">
    <location>
        <begin position="61"/>
        <end position="81"/>
    </location>
</feature>
<dbReference type="AlphaFoldDB" id="A0A411YD74"/>
<feature type="compositionally biased region" description="Basic and acidic residues" evidence="1">
    <location>
        <begin position="13"/>
        <end position="23"/>
    </location>
</feature>
<dbReference type="RefSeq" id="WP_131154166.1">
    <property type="nucleotide sequence ID" value="NZ_CP036402.1"/>
</dbReference>
<feature type="transmembrane region" description="Helical" evidence="2">
    <location>
        <begin position="131"/>
        <end position="149"/>
    </location>
</feature>
<accession>A0A411YD74</accession>
<evidence type="ECO:0000256" key="1">
    <source>
        <dbReference type="SAM" id="MobiDB-lite"/>
    </source>
</evidence>